<sequence>MDLQSIWPLFGLSIETPRLRLRPVRDEDLPGLVDAALGGVHEPERTPFGFPWTDAPEDELPSNMARFHWSLRNRVAPHDWTVAFAVHEGERIIGAQDLAAYGFSDRRTVNTGSWLTRSAQGQGFGTEMRAGLLSFAFDTLGAEWAESSAASWNEASLRVSSKLGYRPNGVTRVSPRAGEPVDEQRVRLRRADFVRPDWAITVRGQGPALRQLGITA</sequence>
<dbReference type="RefSeq" id="WP_151458661.1">
    <property type="nucleotide sequence ID" value="NZ_WAAO01000001.1"/>
</dbReference>
<gene>
    <name evidence="2" type="ORF">F6A08_03790</name>
</gene>
<keyword evidence="3" id="KW-1185">Reference proteome</keyword>
<reference evidence="3" key="1">
    <citation type="submission" date="2019-09" db="EMBL/GenBank/DDBJ databases">
        <title>Whole genome sequencing of Microbacterium maritypicum.</title>
        <authorList>
            <person name="Lenchi N."/>
        </authorList>
    </citation>
    <scope>NUCLEOTIDE SEQUENCE [LARGE SCALE GENOMIC DNA]</scope>
    <source>
        <strain evidence="3">G1</strain>
    </source>
</reference>
<protein>
    <submittedName>
        <fullName evidence="2">GNAT family N-acetyltransferase</fullName>
    </submittedName>
</protein>
<dbReference type="GeneID" id="77475553"/>
<dbReference type="Proteomes" id="UP000478836">
    <property type="component" value="Unassembled WGS sequence"/>
</dbReference>
<dbReference type="InterPro" id="IPR016181">
    <property type="entry name" value="Acyl_CoA_acyltransferase"/>
</dbReference>
<dbReference type="PANTHER" id="PTHR43441">
    <property type="entry name" value="RIBOSOMAL-PROTEIN-SERINE ACETYLTRANSFERASE"/>
    <property type="match status" value="1"/>
</dbReference>
<dbReference type="InterPro" id="IPR051908">
    <property type="entry name" value="Ribosomal_N-acetyltransferase"/>
</dbReference>
<proteinExistence type="predicted"/>
<evidence type="ECO:0000313" key="2">
    <source>
        <dbReference type="EMBL" id="KAB1866940.1"/>
    </source>
</evidence>
<dbReference type="SUPFAM" id="SSF55729">
    <property type="entry name" value="Acyl-CoA N-acyltransferases (Nat)"/>
    <property type="match status" value="1"/>
</dbReference>
<dbReference type="Gene3D" id="3.40.630.30">
    <property type="match status" value="1"/>
</dbReference>
<evidence type="ECO:0000313" key="3">
    <source>
        <dbReference type="Proteomes" id="UP000478836"/>
    </source>
</evidence>
<dbReference type="Pfam" id="PF13302">
    <property type="entry name" value="Acetyltransf_3"/>
    <property type="match status" value="1"/>
</dbReference>
<feature type="domain" description="N-acetyltransferase" evidence="1">
    <location>
        <begin position="18"/>
        <end position="166"/>
    </location>
</feature>
<accession>A0ABQ6V944</accession>
<organism evidence="2 3">
    <name type="scientific">Microbacterium algeriense</name>
    <dbReference type="NCBI Taxonomy" id="2615184"/>
    <lineage>
        <taxon>Bacteria</taxon>
        <taxon>Bacillati</taxon>
        <taxon>Actinomycetota</taxon>
        <taxon>Actinomycetes</taxon>
        <taxon>Micrococcales</taxon>
        <taxon>Microbacteriaceae</taxon>
        <taxon>Microbacterium</taxon>
    </lineage>
</organism>
<dbReference type="PANTHER" id="PTHR43441:SF11">
    <property type="entry name" value="RIBOSOMAL-PROTEIN-SERINE ACETYLTRANSFERASE"/>
    <property type="match status" value="1"/>
</dbReference>
<comment type="caution">
    <text evidence="2">The sequence shown here is derived from an EMBL/GenBank/DDBJ whole genome shotgun (WGS) entry which is preliminary data.</text>
</comment>
<name>A0ABQ6V944_9MICO</name>
<dbReference type="EMBL" id="WAAO01000001">
    <property type="protein sequence ID" value="KAB1866940.1"/>
    <property type="molecule type" value="Genomic_DNA"/>
</dbReference>
<dbReference type="InterPro" id="IPR000182">
    <property type="entry name" value="GNAT_dom"/>
</dbReference>
<evidence type="ECO:0000259" key="1">
    <source>
        <dbReference type="Pfam" id="PF13302"/>
    </source>
</evidence>